<accession>A0A1T4T8H1</accession>
<name>A0A1T4T8H1_9BACT</name>
<protein>
    <submittedName>
        <fullName evidence="1">Uncharacterized protein</fullName>
    </submittedName>
</protein>
<organism evidence="1 2">
    <name type="scientific">Chitinophaga eiseniae</name>
    <dbReference type="NCBI Taxonomy" id="634771"/>
    <lineage>
        <taxon>Bacteria</taxon>
        <taxon>Pseudomonadati</taxon>
        <taxon>Bacteroidota</taxon>
        <taxon>Chitinophagia</taxon>
        <taxon>Chitinophagales</taxon>
        <taxon>Chitinophagaceae</taxon>
        <taxon>Chitinophaga</taxon>
    </lineage>
</organism>
<reference evidence="2" key="1">
    <citation type="submission" date="2017-02" db="EMBL/GenBank/DDBJ databases">
        <authorList>
            <person name="Varghese N."/>
            <person name="Submissions S."/>
        </authorList>
    </citation>
    <scope>NUCLEOTIDE SEQUENCE [LARGE SCALE GENOMIC DNA]</scope>
    <source>
        <strain evidence="2">DSM 22224</strain>
    </source>
</reference>
<sequence length="279" mass="30956">MKNTLLLLLLCIGSIRELTAQTTEKCCDNATCRAKAVSYAQTISALTKTLGKYQPQDSANEQLLAQLQRRNPQSYEDFVRVSRQTATFINDTLNGTCFADALPDDEANNVFQWLVYMNRQHIAHPDFPSSEFCNGLERRFELSQGAANILSNQVAYLGTLRGYLSYTFARAGQCGGRLRLMAGPAVFLRGNTFYTTLSTRVAVRLTDISVKKIPIGVGNINAYTEYNTSFVHFNQVALGAEVQLGPFGLNLSVNNELKSARMGFAVGLVLFHQPFKKRS</sequence>
<keyword evidence="2" id="KW-1185">Reference proteome</keyword>
<gene>
    <name evidence="1" type="ORF">SAMN04488128_104156</name>
</gene>
<evidence type="ECO:0000313" key="2">
    <source>
        <dbReference type="Proteomes" id="UP000190367"/>
    </source>
</evidence>
<dbReference type="EMBL" id="FUWZ01000004">
    <property type="protein sequence ID" value="SKA36703.1"/>
    <property type="molecule type" value="Genomic_DNA"/>
</dbReference>
<dbReference type="STRING" id="634771.SAMN04488128_104156"/>
<evidence type="ECO:0000313" key="1">
    <source>
        <dbReference type="EMBL" id="SKA36703.1"/>
    </source>
</evidence>
<proteinExistence type="predicted"/>
<dbReference type="Proteomes" id="UP000190367">
    <property type="component" value="Unassembled WGS sequence"/>
</dbReference>
<dbReference type="AlphaFoldDB" id="A0A1T4T8H1"/>
<dbReference type="RefSeq" id="WP_078671523.1">
    <property type="nucleotide sequence ID" value="NZ_FUWZ01000004.1"/>
</dbReference>
<dbReference type="OrthoDB" id="648346at2"/>